<dbReference type="CDD" id="cd03263">
    <property type="entry name" value="ABC_subfamily_A"/>
    <property type="match status" value="2"/>
</dbReference>
<dbReference type="PROSITE" id="PS50893">
    <property type="entry name" value="ABC_TRANSPORTER_2"/>
    <property type="match status" value="2"/>
</dbReference>
<dbReference type="SMART" id="SM00382">
    <property type="entry name" value="AAA"/>
    <property type="match status" value="2"/>
</dbReference>
<dbReference type="Pfam" id="PF23321">
    <property type="entry name" value="R1_ABCA1"/>
    <property type="match status" value="1"/>
</dbReference>
<dbReference type="Proteomes" id="UP000314986">
    <property type="component" value="Unassembled WGS sequence"/>
</dbReference>
<feature type="chain" id="PRO_5021323709" evidence="13">
    <location>
        <begin position="26"/>
        <end position="2232"/>
    </location>
</feature>
<feature type="transmembrane region" description="Helical" evidence="12">
    <location>
        <begin position="1302"/>
        <end position="1323"/>
    </location>
</feature>
<dbReference type="PANTHER" id="PTHR19229">
    <property type="entry name" value="ATP-BINDING CASSETTE TRANSPORTER SUBFAMILY A ABCA"/>
    <property type="match status" value="1"/>
</dbReference>
<feature type="transmembrane region" description="Helical" evidence="12">
    <location>
        <begin position="796"/>
        <end position="815"/>
    </location>
</feature>
<protein>
    <submittedName>
        <fullName evidence="15">ATP-binding cassette, sub-family A (ABC1), member 4a</fullName>
    </submittedName>
</protein>
<feature type="transmembrane region" description="Helical" evidence="12">
    <location>
        <begin position="1690"/>
        <end position="1709"/>
    </location>
</feature>
<reference evidence="16" key="2">
    <citation type="journal article" date="2007" name="PLoS Biol.">
        <title>Survey sequencing and comparative analysis of the elephant shark (Callorhinchus milii) genome.</title>
        <authorList>
            <person name="Venkatesh B."/>
            <person name="Kirkness E.F."/>
            <person name="Loh Y.H."/>
            <person name="Halpern A.L."/>
            <person name="Lee A.P."/>
            <person name="Johnson J."/>
            <person name="Dandona N."/>
            <person name="Viswanathan L.D."/>
            <person name="Tay A."/>
            <person name="Venter J.C."/>
            <person name="Strausberg R.L."/>
            <person name="Brenner S."/>
        </authorList>
    </citation>
    <scope>NUCLEOTIDE SEQUENCE [LARGE SCALE GENOMIC DNA]</scope>
</reference>
<evidence type="ECO:0000256" key="3">
    <source>
        <dbReference type="ARBA" id="ARBA00022692"/>
    </source>
</evidence>
<evidence type="ECO:0000256" key="6">
    <source>
        <dbReference type="ARBA" id="ARBA00022967"/>
    </source>
</evidence>
<evidence type="ECO:0000256" key="10">
    <source>
        <dbReference type="ARBA" id="ARBA00023180"/>
    </source>
</evidence>
<evidence type="ECO:0000256" key="1">
    <source>
        <dbReference type="ARBA" id="ARBA00004141"/>
    </source>
</evidence>
<sequence>LRLLVELVWPLSLFLVLVWLRKANPLYQQHECHFPNKAMPSAGMLPWLQGIFCNMNNPCFRYPTLGESPGVVSNYKNSILARLYTDAQELLFDEPKIYQFGLGRLFVLAGFLLSHSFYLIFLGRGVRIKDILKEDETLTAFLLKDIMLSDSIVYQLINAQVRAEQFAYGVPDLALKDIACSQTLLDRFIIFSNRRGLHTVLNGMCVLSQQRLQRVEDKLYDNVDFFKLFNAVDYYFIIKLFINDSHLQFTNKESVQNLIPVLHPLFRDGGPSSFSQLTDLISNLICGYPEGGGSRVFSFNWYEDNNYKAFLGINDTTKQSKYIYDPTTTPFCNAISQNMESNPATKIIWNVMKPLLMGKVLFAPDSPAVRQLIKKANGTFEELHRLKQMGKAWQEIRTQLWKFFQDGVQMNMIRDTLKNPTVAFFLDLQLEDLALSTSDILNFLYNGPSALRPEEKPDFDWRNVFNMTDQILTLFNNYMECLTLDKFEGLSDEDQLTHRALYLLEENKFWAGIVFVDLYPWTNKLPAHVKYKIRMDIDAVERTNKIKDRYWDPGPRADPINDLRYIWGGFAYLQDMIDHGIIKTQTNTEVPLGTYVQQMPYPCFVDDLFMLTLTRCFPIFMVLAWIYSVSMMVKSIVLEKELRLKETMKTMGVSNWVLWATWFIDNFIIMTISTLLLTVVIMKGSVLHYSNPVILFGFLLVFTVATIMQCFLLSVFFSKANLAAACSGIIYFTLYLPHILCFAWQDRMTRKLKLLASLLSPVAFGFGTEYLSRYEEQGLGLQWGNIAISPVEGDNYSFLSSIIMLLVDAFVYGILACYLDAVFPGEYGVPSPWYFPLQPSFWFGPEKPQVTTEGTFVYKFLKLSELIMAAMAGNPFYEPEPSGLTLGVSVQNLVKVFQEGHRPAVDGLNINFFEGQITSFLGHNGAGKTTTMSMLTGLFPPTSGTAYINGKDIRTEIDAIRQNIGMCPQYNVLFNHLTVAEHILFYTQLKGQTLEEAQKQMEVMLDEIGLPHKRDEIVQNLSGGMQRKLSVAIAFTGGAKVIILDEPTSGVDPYSRRSIWDLLLKYRPGRTIILSTHHMDEADLLGDRIAIISQGKLQCCGSSLFLKNCFGSGFHLTLRTCTCAPVCTCSCSICNDTIPEEELDADVEALTALIHHHIPEAKLVENVGQELYYVLPSKDFKHRAYASLFREIEETLQDLGLSSFGVSDTSLEEISLLSLYIKPLLSDGTKQLLPEVKEGLQHKMHTAAEPPEDPPGPADNQQLVLNEGKGTRQITGTELIKQHFKALFIKRFKRAIRSRKDFLAQVVLPANFVLLALIFTLIVPPFGEYKSLTLHPWMYGKQYTFFSNERPYNKNLNRLIDLLVNKPGFGTRCMKSNPLENYPCSNQSMHWESPVPNPIVANVLQSPFWSAMNPSPSCQCSTKNKLIMLPNCAPGAGGLPPPQRIQPTTDILQNLTQRNISDFLVKTYPNLIRTSMKSKYWVNEQRYGGISVGGKLPVLEVDTEQIDAIFTQMGRMLNITGGNYTQAMFRDLKNFLKYMETEENIKVWFNNKGWHAMVSFMNTANNAILRANLQSKLDPEDYGITIINHPLNLTKEQLSEVTVLTTSVDAVVAICVIFAMSFVPASFVLYLIQERVSSAKHLQFVSGMSPTTYWVANFIWDMCNYSVTTFLVVIIFIGFNKKAYTSPTNLPALVALLFLYGWSVTPMLYPASFVFNVPSTAYVALSCINLFIGINGSAATFVLELFENNRTLQKINAMLKNILIIFPHFCLGRGLIDMAMNQAVTDVYARFGEDFYFNPFHWEFLGKNMAAMAIEGVVYFMLNLLFQNQFFLSYWSTTPTNLPVIEEDEDVSLERERITKGVSKNDILKIKELSKYYVGRTRPAVNRLCIGVRPGECFGLLGVNGAGKTTTFKMLTGDTDPSSGDASIAGYSIHTNIHDVHQNMGYCPQFDAIDELLTGREHLLLYARLRGVPEDEIERIAEWGIEKLDLTEYADQTTGTYSGGNKRKLSTAIALIGSPPVVLLDEPTTGMDPKSRRFLWNCLLGVIREGRAVVLTSHSMEECEALCTRLAIMVNGQFKCLGTIQHLKYKFGDGYVVTVKTKEVKAGIGPDLNPVQAFIEANFPNSLQIEKHHNTIQYQIPSSSLAKIFHLLISNKEQLNIDEYTVSQTTLDQVFVNFAKEQAPEDENVSLHPRAAGGRREIKISPTPAEPAQQRSTSATPPTAEANKEKKS</sequence>
<dbReference type="GO" id="GO:0034204">
    <property type="term" value="P:lipid translocation"/>
    <property type="evidence" value="ECO:0007669"/>
    <property type="project" value="UniProtKB-ARBA"/>
</dbReference>
<dbReference type="Pfam" id="PF12698">
    <property type="entry name" value="ABC2_membrane_3"/>
    <property type="match status" value="2"/>
</dbReference>
<gene>
    <name evidence="15" type="primary">abca4b</name>
</gene>
<evidence type="ECO:0000256" key="13">
    <source>
        <dbReference type="SAM" id="SignalP"/>
    </source>
</evidence>
<evidence type="ECO:0000256" key="9">
    <source>
        <dbReference type="ARBA" id="ARBA00023157"/>
    </source>
</evidence>
<feature type="transmembrane region" description="Helical" evidence="12">
    <location>
        <begin position="617"/>
        <end position="637"/>
    </location>
</feature>
<dbReference type="InterPro" id="IPR056264">
    <property type="entry name" value="R2_ABCA1-4-like"/>
</dbReference>
<evidence type="ECO:0000256" key="11">
    <source>
        <dbReference type="SAM" id="MobiDB-lite"/>
    </source>
</evidence>
<dbReference type="FunFam" id="3.40.50.300:FF:000264">
    <property type="entry name" value="ATP-binding cassette, sub-family A (ABC1), member 1"/>
    <property type="match status" value="1"/>
</dbReference>
<keyword evidence="4" id="KW-0547">Nucleotide-binding</keyword>
<evidence type="ECO:0000256" key="5">
    <source>
        <dbReference type="ARBA" id="ARBA00022840"/>
    </source>
</evidence>
<feature type="transmembrane region" description="Helical" evidence="12">
    <location>
        <begin position="1721"/>
        <end position="1746"/>
    </location>
</feature>
<evidence type="ECO:0000256" key="12">
    <source>
        <dbReference type="SAM" id="Phobius"/>
    </source>
</evidence>
<dbReference type="Ensembl" id="ENSCMIT00000015522.1">
    <property type="protein sequence ID" value="ENSCMIP00000015203.1"/>
    <property type="gene ID" value="ENSCMIG00000006637.1"/>
</dbReference>
<feature type="transmembrane region" description="Helical" evidence="12">
    <location>
        <begin position="722"/>
        <end position="744"/>
    </location>
</feature>
<feature type="transmembrane region" description="Helical" evidence="12">
    <location>
        <begin position="1610"/>
        <end position="1632"/>
    </location>
</feature>
<name>A0A4W3HE46_CALMI</name>
<dbReference type="InterPro" id="IPR003593">
    <property type="entry name" value="AAA+_ATPase"/>
</dbReference>
<dbReference type="InterPro" id="IPR003439">
    <property type="entry name" value="ABC_transporter-like_ATP-bd"/>
</dbReference>
<dbReference type="InterPro" id="IPR017871">
    <property type="entry name" value="ABC_transporter-like_CS"/>
</dbReference>
<dbReference type="GO" id="GO:0005524">
    <property type="term" value="F:ATP binding"/>
    <property type="evidence" value="ECO:0007669"/>
    <property type="project" value="UniProtKB-KW"/>
</dbReference>
<reference evidence="16" key="3">
    <citation type="journal article" date="2014" name="Nature">
        <title>Elephant shark genome provides unique insights into gnathostome evolution.</title>
        <authorList>
            <consortium name="International Elephant Shark Genome Sequencing Consortium"/>
            <person name="Venkatesh B."/>
            <person name="Lee A.P."/>
            <person name="Ravi V."/>
            <person name="Maurya A.K."/>
            <person name="Lian M.M."/>
            <person name="Swann J.B."/>
            <person name="Ohta Y."/>
            <person name="Flajnik M.F."/>
            <person name="Sutoh Y."/>
            <person name="Kasahara M."/>
            <person name="Hoon S."/>
            <person name="Gangu V."/>
            <person name="Roy S.W."/>
            <person name="Irimia M."/>
            <person name="Korzh V."/>
            <person name="Kondrychyn I."/>
            <person name="Lim Z.W."/>
            <person name="Tay B.H."/>
            <person name="Tohari S."/>
            <person name="Kong K.W."/>
            <person name="Ho S."/>
            <person name="Lorente-Galdos B."/>
            <person name="Quilez J."/>
            <person name="Marques-Bonet T."/>
            <person name="Raney B.J."/>
            <person name="Ingham P.W."/>
            <person name="Tay A."/>
            <person name="Hillier L.W."/>
            <person name="Minx P."/>
            <person name="Boehm T."/>
            <person name="Wilson R.K."/>
            <person name="Brenner S."/>
            <person name="Warren W.C."/>
        </authorList>
    </citation>
    <scope>NUCLEOTIDE SEQUENCE [LARGE SCALE GENOMIC DNA]</scope>
</reference>
<dbReference type="GO" id="GO:0140359">
    <property type="term" value="F:ABC-type transporter activity"/>
    <property type="evidence" value="ECO:0007669"/>
    <property type="project" value="InterPro"/>
</dbReference>
<feature type="transmembrane region" description="Helical" evidence="12">
    <location>
        <begin position="1652"/>
        <end position="1678"/>
    </location>
</feature>
<organism evidence="15 16">
    <name type="scientific">Callorhinchus milii</name>
    <name type="common">Ghost shark</name>
    <dbReference type="NCBI Taxonomy" id="7868"/>
    <lineage>
        <taxon>Eukaryota</taxon>
        <taxon>Metazoa</taxon>
        <taxon>Chordata</taxon>
        <taxon>Craniata</taxon>
        <taxon>Vertebrata</taxon>
        <taxon>Chondrichthyes</taxon>
        <taxon>Holocephali</taxon>
        <taxon>Chimaeriformes</taxon>
        <taxon>Callorhinchidae</taxon>
        <taxon>Callorhinchus</taxon>
    </lineage>
</organism>
<keyword evidence="10" id="KW-0325">Glycoprotein</keyword>
<evidence type="ECO:0000256" key="8">
    <source>
        <dbReference type="ARBA" id="ARBA00023136"/>
    </source>
</evidence>
<keyword evidence="6" id="KW-1278">Translocase</keyword>
<keyword evidence="16" id="KW-1185">Reference proteome</keyword>
<evidence type="ECO:0000259" key="14">
    <source>
        <dbReference type="PROSITE" id="PS50893"/>
    </source>
</evidence>
<comment type="subcellular location">
    <subcellularLocation>
        <location evidence="1">Membrane</location>
        <topology evidence="1">Multi-pass membrane protein</topology>
    </subcellularLocation>
</comment>
<dbReference type="InterPro" id="IPR026082">
    <property type="entry name" value="ABCA"/>
</dbReference>
<dbReference type="GO" id="GO:0005548">
    <property type="term" value="F:phospholipid transporter activity"/>
    <property type="evidence" value="ECO:0007669"/>
    <property type="project" value="UniProtKB-ARBA"/>
</dbReference>
<feature type="transmembrane region" description="Helical" evidence="12">
    <location>
        <begin position="105"/>
        <end position="123"/>
    </location>
</feature>
<evidence type="ECO:0000256" key="4">
    <source>
        <dbReference type="ARBA" id="ARBA00022741"/>
    </source>
</evidence>
<proteinExistence type="predicted"/>
<evidence type="ECO:0000256" key="7">
    <source>
        <dbReference type="ARBA" id="ARBA00022989"/>
    </source>
</evidence>
<dbReference type="GeneTree" id="ENSGT00940000155624"/>
<evidence type="ECO:0000313" key="16">
    <source>
        <dbReference type="Proteomes" id="UP000314986"/>
    </source>
</evidence>
<keyword evidence="2" id="KW-0597">Phosphoprotein</keyword>
<dbReference type="PROSITE" id="PS00211">
    <property type="entry name" value="ABC_TRANSPORTER_1"/>
    <property type="match status" value="1"/>
</dbReference>
<feature type="domain" description="ABC transporter" evidence="14">
    <location>
        <begin position="1868"/>
        <end position="2100"/>
    </location>
</feature>
<keyword evidence="3 12" id="KW-0812">Transmembrane</keyword>
<keyword evidence="9" id="KW-1015">Disulfide bond</keyword>
<keyword evidence="7 12" id="KW-1133">Transmembrane helix</keyword>
<accession>A0A4W3HE46</accession>
<dbReference type="InterPro" id="IPR027417">
    <property type="entry name" value="P-loop_NTPase"/>
</dbReference>
<dbReference type="PANTHER" id="PTHR19229:SF190">
    <property type="entry name" value="RETINAL-SPECIFIC PHOSPHOLIPID-TRANSPORTING ATPASE ABCA4"/>
    <property type="match status" value="1"/>
</dbReference>
<feature type="transmembrane region" description="Helical" evidence="12">
    <location>
        <begin position="657"/>
        <end position="681"/>
    </location>
</feature>
<feature type="domain" description="ABC transporter" evidence="14">
    <location>
        <begin position="888"/>
        <end position="1119"/>
    </location>
</feature>
<feature type="transmembrane region" description="Helical" evidence="12">
    <location>
        <begin position="693"/>
        <end position="716"/>
    </location>
</feature>
<reference evidence="16" key="1">
    <citation type="journal article" date="2006" name="Science">
        <title>Ancient noncoding elements conserved in the human genome.</title>
        <authorList>
            <person name="Venkatesh B."/>
            <person name="Kirkness E.F."/>
            <person name="Loh Y.H."/>
            <person name="Halpern A.L."/>
            <person name="Lee A.P."/>
            <person name="Johnson J."/>
            <person name="Dandona N."/>
            <person name="Viswanathan L.D."/>
            <person name="Tay A."/>
            <person name="Venter J.C."/>
            <person name="Strausberg R.L."/>
            <person name="Brenner S."/>
        </authorList>
    </citation>
    <scope>NUCLEOTIDE SEQUENCE [LARGE SCALE GENOMIC DNA]</scope>
</reference>
<dbReference type="GO" id="GO:0016020">
    <property type="term" value="C:membrane"/>
    <property type="evidence" value="ECO:0007669"/>
    <property type="project" value="UniProtKB-SubCell"/>
</dbReference>
<keyword evidence="5" id="KW-0067">ATP-binding</keyword>
<dbReference type="Gene3D" id="3.40.50.300">
    <property type="entry name" value="P-loop containing nucleotide triphosphate hydrolases"/>
    <property type="match status" value="2"/>
</dbReference>
<feature type="region of interest" description="Disordered" evidence="11">
    <location>
        <begin position="2185"/>
        <end position="2232"/>
    </location>
</feature>
<dbReference type="FunFam" id="3.40.50.300:FF:000232">
    <property type="entry name" value="ATP-binding cassette, sub-family A (ABC1), member 1"/>
    <property type="match status" value="1"/>
</dbReference>
<feature type="signal peptide" evidence="13">
    <location>
        <begin position="1"/>
        <end position="25"/>
    </location>
</feature>
<dbReference type="SUPFAM" id="SSF52540">
    <property type="entry name" value="P-loop containing nucleoside triphosphate hydrolases"/>
    <property type="match status" value="2"/>
</dbReference>
<evidence type="ECO:0000313" key="15">
    <source>
        <dbReference type="Ensembl" id="ENSCMIP00000015203.1"/>
    </source>
</evidence>
<keyword evidence="13" id="KW-0732">Signal</keyword>
<evidence type="ECO:0000256" key="2">
    <source>
        <dbReference type="ARBA" id="ARBA00022553"/>
    </source>
</evidence>
<dbReference type="GO" id="GO:0016887">
    <property type="term" value="F:ATP hydrolysis activity"/>
    <property type="evidence" value="ECO:0007669"/>
    <property type="project" value="InterPro"/>
</dbReference>
<keyword evidence="8 12" id="KW-0472">Membrane</keyword>
<reference evidence="15" key="5">
    <citation type="submission" date="2025-09" db="UniProtKB">
        <authorList>
            <consortium name="Ensembl"/>
        </authorList>
    </citation>
    <scope>IDENTIFICATION</scope>
</reference>
<dbReference type="InterPro" id="IPR013525">
    <property type="entry name" value="ABC2_TM"/>
</dbReference>
<reference evidence="15" key="4">
    <citation type="submission" date="2025-08" db="UniProtKB">
        <authorList>
            <consortium name="Ensembl"/>
        </authorList>
    </citation>
    <scope>IDENTIFICATION</scope>
</reference>
<dbReference type="Pfam" id="PF00005">
    <property type="entry name" value="ABC_tran"/>
    <property type="match status" value="2"/>
</dbReference>